<protein>
    <submittedName>
        <fullName evidence="1">Uncharacterized protein</fullName>
    </submittedName>
</protein>
<comment type="caution">
    <text evidence="1">The sequence shown here is derived from an EMBL/GenBank/DDBJ whole genome shotgun (WGS) entry which is preliminary data.</text>
</comment>
<accession>A0A645J8Q8</accession>
<evidence type="ECO:0000313" key="1">
    <source>
        <dbReference type="EMBL" id="MPN59502.1"/>
    </source>
</evidence>
<name>A0A645J8Q8_9ZZZZ</name>
<dbReference type="AlphaFoldDB" id="A0A645J8Q8"/>
<gene>
    <name evidence="1" type="ORF">SDC9_207223</name>
</gene>
<organism evidence="1">
    <name type="scientific">bioreactor metagenome</name>
    <dbReference type="NCBI Taxonomy" id="1076179"/>
    <lineage>
        <taxon>unclassified sequences</taxon>
        <taxon>metagenomes</taxon>
        <taxon>ecological metagenomes</taxon>
    </lineage>
</organism>
<reference evidence="1" key="1">
    <citation type="submission" date="2019-08" db="EMBL/GenBank/DDBJ databases">
        <authorList>
            <person name="Kucharzyk K."/>
            <person name="Murdoch R.W."/>
            <person name="Higgins S."/>
            <person name="Loffler F."/>
        </authorList>
    </citation>
    <scope>NUCLEOTIDE SEQUENCE</scope>
</reference>
<sequence length="79" mass="8331">MNQNAQAAGSLLAVYQIDPALLFINKAASGDHGGLISTAEAGGNKDAYDVFALVQAAAENLLECRRRRLRSGGQYFGFG</sequence>
<dbReference type="EMBL" id="VSSQ01133597">
    <property type="protein sequence ID" value="MPN59502.1"/>
    <property type="molecule type" value="Genomic_DNA"/>
</dbReference>
<proteinExistence type="predicted"/>